<accession>A0ABR1B1J2</accession>
<evidence type="ECO:0000313" key="2">
    <source>
        <dbReference type="Proteomes" id="UP001359485"/>
    </source>
</evidence>
<reference evidence="1 2" key="1">
    <citation type="submission" date="2023-09" db="EMBL/GenBank/DDBJ databases">
        <title>Genomes of two closely related lineages of the louse Polyplax serrata with different host specificities.</title>
        <authorList>
            <person name="Martinu J."/>
            <person name="Tarabai H."/>
            <person name="Stefka J."/>
            <person name="Hypsa V."/>
        </authorList>
    </citation>
    <scope>NUCLEOTIDE SEQUENCE [LARGE SCALE GENOMIC DNA]</scope>
    <source>
        <strain evidence="1">98ZLc_SE</strain>
    </source>
</reference>
<dbReference type="EMBL" id="JAWJWF010000004">
    <property type="protein sequence ID" value="KAK6633374.1"/>
    <property type="molecule type" value="Genomic_DNA"/>
</dbReference>
<sequence>MEEQTRVTSLRVVKEPVCRHKWGRDSTKEVTLAWEDVGKISWPYQQIMHTLCETRLPSNKFFTWPPENLAPGPSTRPDRKPTEDVCVDFIIQSEPDNNYNRMTVLELLDRGENWISGMFLSL</sequence>
<proteinExistence type="predicted"/>
<organism evidence="1 2">
    <name type="scientific">Polyplax serrata</name>
    <name type="common">Common mouse louse</name>
    <dbReference type="NCBI Taxonomy" id="468196"/>
    <lineage>
        <taxon>Eukaryota</taxon>
        <taxon>Metazoa</taxon>
        <taxon>Ecdysozoa</taxon>
        <taxon>Arthropoda</taxon>
        <taxon>Hexapoda</taxon>
        <taxon>Insecta</taxon>
        <taxon>Pterygota</taxon>
        <taxon>Neoptera</taxon>
        <taxon>Paraneoptera</taxon>
        <taxon>Psocodea</taxon>
        <taxon>Troctomorpha</taxon>
        <taxon>Phthiraptera</taxon>
        <taxon>Anoplura</taxon>
        <taxon>Polyplacidae</taxon>
        <taxon>Polyplax</taxon>
    </lineage>
</organism>
<protein>
    <submittedName>
        <fullName evidence="1">Uncharacterized protein</fullName>
    </submittedName>
</protein>
<evidence type="ECO:0000313" key="1">
    <source>
        <dbReference type="EMBL" id="KAK6633374.1"/>
    </source>
</evidence>
<keyword evidence="2" id="KW-1185">Reference proteome</keyword>
<name>A0ABR1B1J2_POLSC</name>
<comment type="caution">
    <text evidence="1">The sequence shown here is derived from an EMBL/GenBank/DDBJ whole genome shotgun (WGS) entry which is preliminary data.</text>
</comment>
<dbReference type="Proteomes" id="UP001359485">
    <property type="component" value="Unassembled WGS sequence"/>
</dbReference>
<gene>
    <name evidence="1" type="ORF">RUM44_003976</name>
</gene>